<sequence length="59" mass="7152">MRQVPVAKSGQPLVSTPLMLIIESPTTQIKERKKERISSYTKYIYIYILYKYYILYFQR</sequence>
<keyword evidence="3" id="KW-1185">Reference proteome</keyword>
<reference evidence="2 3" key="1">
    <citation type="submission" date="2015-07" db="EMBL/GenBank/DDBJ databases">
        <title>The genome of Dufourea novaeangliae.</title>
        <authorList>
            <person name="Pan H."/>
            <person name="Kapheim K."/>
        </authorList>
    </citation>
    <scope>NUCLEOTIDE SEQUENCE [LARGE SCALE GENOMIC DNA]</scope>
    <source>
        <strain evidence="2">0120121106</strain>
        <tissue evidence="2">Whole body</tissue>
    </source>
</reference>
<dbReference type="EMBL" id="KQ434822">
    <property type="protein sequence ID" value="KZC07077.1"/>
    <property type="molecule type" value="Genomic_DNA"/>
</dbReference>
<gene>
    <name evidence="2" type="ORF">WN55_08459</name>
</gene>
<evidence type="ECO:0000313" key="2">
    <source>
        <dbReference type="EMBL" id="KZC07077.1"/>
    </source>
</evidence>
<accession>A0A154P5B2</accession>
<organism evidence="2 3">
    <name type="scientific">Dufourea novaeangliae</name>
    <name type="common">Sweat bee</name>
    <dbReference type="NCBI Taxonomy" id="178035"/>
    <lineage>
        <taxon>Eukaryota</taxon>
        <taxon>Metazoa</taxon>
        <taxon>Ecdysozoa</taxon>
        <taxon>Arthropoda</taxon>
        <taxon>Hexapoda</taxon>
        <taxon>Insecta</taxon>
        <taxon>Pterygota</taxon>
        <taxon>Neoptera</taxon>
        <taxon>Endopterygota</taxon>
        <taxon>Hymenoptera</taxon>
        <taxon>Apocrita</taxon>
        <taxon>Aculeata</taxon>
        <taxon>Apoidea</taxon>
        <taxon>Anthophila</taxon>
        <taxon>Halictidae</taxon>
        <taxon>Rophitinae</taxon>
        <taxon>Dufourea</taxon>
    </lineage>
</organism>
<evidence type="ECO:0000256" key="1">
    <source>
        <dbReference type="SAM" id="Phobius"/>
    </source>
</evidence>
<keyword evidence="1" id="KW-0472">Membrane</keyword>
<proteinExistence type="predicted"/>
<evidence type="ECO:0000313" key="3">
    <source>
        <dbReference type="Proteomes" id="UP000076502"/>
    </source>
</evidence>
<protein>
    <submittedName>
        <fullName evidence="2">Uncharacterized protein</fullName>
    </submittedName>
</protein>
<dbReference type="AlphaFoldDB" id="A0A154P5B2"/>
<name>A0A154P5B2_DUFNO</name>
<dbReference type="Proteomes" id="UP000076502">
    <property type="component" value="Unassembled WGS sequence"/>
</dbReference>
<keyword evidence="1" id="KW-0812">Transmembrane</keyword>
<keyword evidence="1" id="KW-1133">Transmembrane helix</keyword>
<feature type="transmembrane region" description="Helical" evidence="1">
    <location>
        <begin position="40"/>
        <end position="57"/>
    </location>
</feature>